<reference evidence="3" key="2">
    <citation type="submission" date="2019-01" db="EMBL/GenBank/DDBJ databases">
        <title>Genome sequence of Desulfonema ishimotonii strain Tokyo 01.</title>
        <authorList>
            <person name="Fukui M."/>
        </authorList>
    </citation>
    <scope>NUCLEOTIDE SEQUENCE [LARGE SCALE GENOMIC DNA]</scope>
    <source>
        <strain evidence="3">Tokyo 01</strain>
    </source>
</reference>
<evidence type="ECO:0000313" key="3">
    <source>
        <dbReference type="Proteomes" id="UP000288096"/>
    </source>
</evidence>
<dbReference type="AlphaFoldDB" id="A0A401G3C6"/>
<dbReference type="Proteomes" id="UP000288096">
    <property type="component" value="Unassembled WGS sequence"/>
</dbReference>
<protein>
    <recommendedName>
        <fullName evidence="4">Lipoprotein</fullName>
    </recommendedName>
</protein>
<proteinExistence type="predicted"/>
<dbReference type="EMBL" id="BEXT01000001">
    <property type="protein sequence ID" value="GBC63625.1"/>
    <property type="molecule type" value="Genomic_DNA"/>
</dbReference>
<evidence type="ECO:0000313" key="2">
    <source>
        <dbReference type="EMBL" id="GBC63625.1"/>
    </source>
</evidence>
<accession>A0A401G3C6</accession>
<evidence type="ECO:0000256" key="1">
    <source>
        <dbReference type="SAM" id="SignalP"/>
    </source>
</evidence>
<keyword evidence="3" id="KW-1185">Reference proteome</keyword>
<comment type="caution">
    <text evidence="2">The sequence shown here is derived from an EMBL/GenBank/DDBJ whole genome shotgun (WGS) entry which is preliminary data.</text>
</comment>
<keyword evidence="1" id="KW-0732">Signal</keyword>
<feature type="chain" id="PRO_5018975403" description="Lipoprotein" evidence="1">
    <location>
        <begin position="23"/>
        <end position="504"/>
    </location>
</feature>
<organism evidence="2 3">
    <name type="scientific">Desulfonema ishimotonii</name>
    <dbReference type="NCBI Taxonomy" id="45657"/>
    <lineage>
        <taxon>Bacteria</taxon>
        <taxon>Pseudomonadati</taxon>
        <taxon>Thermodesulfobacteriota</taxon>
        <taxon>Desulfobacteria</taxon>
        <taxon>Desulfobacterales</taxon>
        <taxon>Desulfococcaceae</taxon>
        <taxon>Desulfonema</taxon>
    </lineage>
</organism>
<evidence type="ECO:0008006" key="4">
    <source>
        <dbReference type="Google" id="ProtNLM"/>
    </source>
</evidence>
<dbReference type="PROSITE" id="PS51257">
    <property type="entry name" value="PROKAR_LIPOPROTEIN"/>
    <property type="match status" value="1"/>
</dbReference>
<gene>
    <name evidence="2" type="ORF">DENIS_4623</name>
</gene>
<reference evidence="3" key="1">
    <citation type="submission" date="2017-11" db="EMBL/GenBank/DDBJ databases">
        <authorList>
            <person name="Watanabe M."/>
            <person name="Kojima H."/>
        </authorList>
    </citation>
    <scope>NUCLEOTIDE SEQUENCE [LARGE SCALE GENOMIC DNA]</scope>
    <source>
        <strain evidence="3">Tokyo 01</strain>
    </source>
</reference>
<name>A0A401G3C6_9BACT</name>
<sequence length="504" mass="56124">MKYVKIFCNGLILLCLVFQGCAGLSRTSETELPGQMRSHRRFLSTLDAAVDRAGVRDAAAVPVKGFPWLRGNRFLAAMKARLDSPEARSFWLRRLQALDLAARRKEVANLPDHAIRALSERNDPDRQALFNRVWEASEALMTGEITPPGYFDAVRAALEIPDEYETVMRAVGLYPVASVPVALLTHRVRRKFLRWHESPPESLPVSGELRYYLPAPSADASPASPGGPFAGTERDPLGLPRLPQAEKARLAARFAPALVQDTAAPYDRWGEIVWDGDTLKIDGKLPTVYYYFSHAFFRGNPVLQISYVIWYPERNGPEAPWIERGTPDGLTIRVSLDTAGVPFMADVMNTCGCYHFFMPRKEEVERIVSPHGGLPPFVPRWLPEDIPGSRLCLRVSSGWHQVMRVSTAKASDPVARSYHLVPYGVLEALPRNTGGTASMFDDRGIAKGSDRIEPLIFFPMGIPNVGSMRQRGHHAIKLVGRAHFDDPALFDSNFVFKTPPSDNP</sequence>
<feature type="signal peptide" evidence="1">
    <location>
        <begin position="1"/>
        <end position="22"/>
    </location>
</feature>